<dbReference type="Gene3D" id="3.10.250.10">
    <property type="entry name" value="SRCR-like domain"/>
    <property type="match status" value="2"/>
</dbReference>
<keyword evidence="3" id="KW-0732">Signal</keyword>
<evidence type="ECO:0000256" key="2">
    <source>
        <dbReference type="PROSITE-ProRule" id="PRU00196"/>
    </source>
</evidence>
<comment type="caution">
    <text evidence="2">Lacks conserved residue(s) required for the propagation of feature annotation.</text>
</comment>
<dbReference type="GO" id="GO:0016020">
    <property type="term" value="C:membrane"/>
    <property type="evidence" value="ECO:0007669"/>
    <property type="project" value="InterPro"/>
</dbReference>
<organism evidence="5 6">
    <name type="scientific">Strongylocentrotus purpuratus</name>
    <name type="common">Purple sea urchin</name>
    <dbReference type="NCBI Taxonomy" id="7668"/>
    <lineage>
        <taxon>Eukaryota</taxon>
        <taxon>Metazoa</taxon>
        <taxon>Echinodermata</taxon>
        <taxon>Eleutherozoa</taxon>
        <taxon>Echinozoa</taxon>
        <taxon>Echinoidea</taxon>
        <taxon>Euechinoidea</taxon>
        <taxon>Echinacea</taxon>
        <taxon>Camarodonta</taxon>
        <taxon>Echinidea</taxon>
        <taxon>Strongylocentrotidae</taxon>
        <taxon>Strongylocentrotus</taxon>
    </lineage>
</organism>
<evidence type="ECO:0000259" key="4">
    <source>
        <dbReference type="PROSITE" id="PS50287"/>
    </source>
</evidence>
<dbReference type="RefSeq" id="XP_795578.4">
    <property type="nucleotide sequence ID" value="XM_790485.5"/>
</dbReference>
<dbReference type="Pfam" id="PF00530">
    <property type="entry name" value="SRCR"/>
    <property type="match status" value="1"/>
</dbReference>
<dbReference type="Proteomes" id="UP000007110">
    <property type="component" value="Unassembled WGS sequence"/>
</dbReference>
<evidence type="ECO:0000313" key="6">
    <source>
        <dbReference type="Proteomes" id="UP000007110"/>
    </source>
</evidence>
<dbReference type="KEGG" id="spu:590898"/>
<keyword evidence="6" id="KW-1185">Reference proteome</keyword>
<feature type="domain" description="SRCR" evidence="4">
    <location>
        <begin position="24"/>
        <end position="129"/>
    </location>
</feature>
<dbReference type="PRINTS" id="PR00258">
    <property type="entry name" value="SPERACTRCPTR"/>
</dbReference>
<dbReference type="SUPFAM" id="SSF56487">
    <property type="entry name" value="SRCR-like"/>
    <property type="match status" value="2"/>
</dbReference>
<name>A0A7M7REF1_STRPU</name>
<dbReference type="PROSITE" id="PS50287">
    <property type="entry name" value="SRCR_2"/>
    <property type="match status" value="2"/>
</dbReference>
<evidence type="ECO:0000256" key="3">
    <source>
        <dbReference type="SAM" id="SignalP"/>
    </source>
</evidence>
<evidence type="ECO:0000256" key="1">
    <source>
        <dbReference type="ARBA" id="ARBA00023157"/>
    </source>
</evidence>
<evidence type="ECO:0000313" key="5">
    <source>
        <dbReference type="EnsemblMetazoa" id="XP_795578"/>
    </source>
</evidence>
<feature type="chain" id="PRO_5029795315" description="SRCR domain-containing protein" evidence="3">
    <location>
        <begin position="20"/>
        <end position="170"/>
    </location>
</feature>
<proteinExistence type="predicted"/>
<dbReference type="InterPro" id="IPR036772">
    <property type="entry name" value="SRCR-like_dom_sf"/>
</dbReference>
<dbReference type="InParanoid" id="A0A7M7REF1"/>
<feature type="signal peptide" evidence="3">
    <location>
        <begin position="1"/>
        <end position="19"/>
    </location>
</feature>
<dbReference type="GeneID" id="590898"/>
<keyword evidence="1 2" id="KW-1015">Disulfide bond</keyword>
<dbReference type="PANTHER" id="PTHR48071">
    <property type="entry name" value="SRCR DOMAIN-CONTAINING PROTEIN"/>
    <property type="match status" value="1"/>
</dbReference>
<feature type="disulfide bond" evidence="2">
    <location>
        <begin position="100"/>
        <end position="110"/>
    </location>
</feature>
<dbReference type="OrthoDB" id="422749at2759"/>
<dbReference type="PANTHER" id="PTHR48071:SF18">
    <property type="entry name" value="DELETED IN MALIGNANT BRAIN TUMORS 1 PROTEIN-RELATED"/>
    <property type="match status" value="1"/>
</dbReference>
<dbReference type="AlphaFoldDB" id="A0A7M7REF1"/>
<dbReference type="SMART" id="SM00202">
    <property type="entry name" value="SR"/>
    <property type="match status" value="1"/>
</dbReference>
<protein>
    <recommendedName>
        <fullName evidence="4">SRCR domain-containing protein</fullName>
    </recommendedName>
</protein>
<dbReference type="InterPro" id="IPR001190">
    <property type="entry name" value="SRCR"/>
</dbReference>
<reference evidence="5" key="2">
    <citation type="submission" date="2021-01" db="UniProtKB">
        <authorList>
            <consortium name="EnsemblMetazoa"/>
        </authorList>
    </citation>
    <scope>IDENTIFICATION</scope>
</reference>
<dbReference type="EnsemblMetazoa" id="XM_790485">
    <property type="protein sequence ID" value="XP_795578"/>
    <property type="gene ID" value="LOC590898"/>
</dbReference>
<dbReference type="FunFam" id="3.10.250.10:FF:000035">
    <property type="entry name" value="Lysyl oxidase-like 2"/>
    <property type="match status" value="1"/>
</dbReference>
<reference evidence="6" key="1">
    <citation type="submission" date="2015-02" db="EMBL/GenBank/DDBJ databases">
        <title>Genome sequencing for Strongylocentrotus purpuratus.</title>
        <authorList>
            <person name="Murali S."/>
            <person name="Liu Y."/>
            <person name="Vee V."/>
            <person name="English A."/>
            <person name="Wang M."/>
            <person name="Skinner E."/>
            <person name="Han Y."/>
            <person name="Muzny D.M."/>
            <person name="Worley K.C."/>
            <person name="Gibbs R.A."/>
        </authorList>
    </citation>
    <scope>NUCLEOTIDE SEQUENCE</scope>
</reference>
<sequence length="170" mass="17947">MMEGYTILSLLLCLSAASAIPSLVRLVESDGSTITNQGRVEVYANGQWGTVCDDDWGQNDADVVCRELGFTGASSFMSGFTNFKTFGPGSERINLGSLKCEGDETSILNCPMGVRSKCSHFEDAGVICNEGSIGASSGPVVRLASSDGSTNQGRVEVYANGQWGTVCDYD</sequence>
<feature type="domain" description="SRCR" evidence="4">
    <location>
        <begin position="141"/>
        <end position="170"/>
    </location>
</feature>
<accession>A0A7M7REF1</accession>